<dbReference type="InterPro" id="IPR036291">
    <property type="entry name" value="NAD(P)-bd_dom_sf"/>
</dbReference>
<comment type="subcellular location">
    <subcellularLocation>
        <location evidence="1">Cytoplasm</location>
    </subcellularLocation>
</comment>
<dbReference type="PANTHER" id="PTHR44085:SF2">
    <property type="entry name" value="SEPIAPTERIN REDUCTASE"/>
    <property type="match status" value="1"/>
</dbReference>
<reference evidence="5" key="2">
    <citation type="submission" date="2025-09" db="UniProtKB">
        <authorList>
            <consortium name="Ensembl"/>
        </authorList>
    </citation>
    <scope>IDENTIFICATION</scope>
</reference>
<keyword evidence="4" id="KW-0560">Oxidoreductase</keyword>
<evidence type="ECO:0000256" key="3">
    <source>
        <dbReference type="ARBA" id="ARBA00022857"/>
    </source>
</evidence>
<dbReference type="Pfam" id="PF00106">
    <property type="entry name" value="adh_short"/>
    <property type="match status" value="1"/>
</dbReference>
<dbReference type="SUPFAM" id="SSF51735">
    <property type="entry name" value="NAD(P)-binding Rossmann-fold domains"/>
    <property type="match status" value="1"/>
</dbReference>
<proteinExistence type="predicted"/>
<dbReference type="GO" id="GO:0004757">
    <property type="term" value="F:sepiapterin reductase (NADP+) activity"/>
    <property type="evidence" value="ECO:0007669"/>
    <property type="project" value="TreeGrafter"/>
</dbReference>
<accession>A0A3B4YA58</accession>
<evidence type="ECO:0000256" key="1">
    <source>
        <dbReference type="ARBA" id="ARBA00004496"/>
    </source>
</evidence>
<dbReference type="GeneTree" id="ENSGT00440000033609"/>
<keyword evidence="3" id="KW-0521">NADP</keyword>
<dbReference type="InterPro" id="IPR051721">
    <property type="entry name" value="Biopterin_syn/organic_redct"/>
</dbReference>
<organism evidence="5 6">
    <name type="scientific">Seriola lalandi dorsalis</name>
    <dbReference type="NCBI Taxonomy" id="1841481"/>
    <lineage>
        <taxon>Eukaryota</taxon>
        <taxon>Metazoa</taxon>
        <taxon>Chordata</taxon>
        <taxon>Craniata</taxon>
        <taxon>Vertebrata</taxon>
        <taxon>Euteleostomi</taxon>
        <taxon>Actinopterygii</taxon>
        <taxon>Neopterygii</taxon>
        <taxon>Teleostei</taxon>
        <taxon>Neoteleostei</taxon>
        <taxon>Acanthomorphata</taxon>
        <taxon>Carangaria</taxon>
        <taxon>Carangiformes</taxon>
        <taxon>Carangidae</taxon>
        <taxon>Seriola</taxon>
    </lineage>
</organism>
<dbReference type="Ensembl" id="ENSSLDT00000025636.1">
    <property type="protein sequence ID" value="ENSSLDP00000024853.1"/>
    <property type="gene ID" value="ENSSLDG00000019286.1"/>
</dbReference>
<dbReference type="PRINTS" id="PR00081">
    <property type="entry name" value="GDHRDH"/>
</dbReference>
<dbReference type="PANTHER" id="PTHR44085">
    <property type="entry name" value="SEPIAPTERIN REDUCTASE"/>
    <property type="match status" value="1"/>
</dbReference>
<dbReference type="GO" id="GO:0006729">
    <property type="term" value="P:tetrahydrobiopterin biosynthetic process"/>
    <property type="evidence" value="ECO:0007669"/>
    <property type="project" value="TreeGrafter"/>
</dbReference>
<dbReference type="InterPro" id="IPR002347">
    <property type="entry name" value="SDR_fam"/>
</dbReference>
<dbReference type="AlphaFoldDB" id="A0A3B4YA58"/>
<evidence type="ECO:0000256" key="4">
    <source>
        <dbReference type="ARBA" id="ARBA00023002"/>
    </source>
</evidence>
<keyword evidence="2" id="KW-0963">Cytoplasm</keyword>
<protein>
    <submittedName>
        <fullName evidence="5">Sepiapterin reductase b</fullName>
    </submittedName>
</protein>
<evidence type="ECO:0000313" key="5">
    <source>
        <dbReference type="Ensembl" id="ENSSLDP00000024853.1"/>
    </source>
</evidence>
<sequence>FQANMSDIDTTNPRTLGRGICIITGASKGFGWALAHEVYHLLEPGSVLLLVARSGTLLQELKEELQSFTDKQRLVVHCIAANLSTTEGVNETVRVAGQEAVNEIDNVLLINNVGDFTYPLCLSLSLFTDLERVNSYLSLNISSPLTLTAGILQTFPRRPGLRWSVVNVSSIYALQALPSWALYCTAKAARKMMFSVLAEEEPNVKVLSYSPGPLDTDMQEEIRRLTGISHCLFPCKESAAKLMKLLLDNDFSSGAHLDFFEV</sequence>
<dbReference type="Gene3D" id="3.40.50.720">
    <property type="entry name" value="NAD(P)-binding Rossmann-like Domain"/>
    <property type="match status" value="1"/>
</dbReference>
<dbReference type="GO" id="GO:0005737">
    <property type="term" value="C:cytoplasm"/>
    <property type="evidence" value="ECO:0007669"/>
    <property type="project" value="UniProtKB-SubCell"/>
</dbReference>
<dbReference type="STRING" id="1841481.ENSSLDP00000024853"/>
<keyword evidence="6" id="KW-1185">Reference proteome</keyword>
<dbReference type="Proteomes" id="UP000261360">
    <property type="component" value="Unplaced"/>
</dbReference>
<evidence type="ECO:0000256" key="2">
    <source>
        <dbReference type="ARBA" id="ARBA00022490"/>
    </source>
</evidence>
<name>A0A3B4YA58_SERLL</name>
<reference evidence="5" key="1">
    <citation type="submission" date="2025-08" db="UniProtKB">
        <authorList>
            <consortium name="Ensembl"/>
        </authorList>
    </citation>
    <scope>IDENTIFICATION</scope>
</reference>
<evidence type="ECO:0000313" key="6">
    <source>
        <dbReference type="Proteomes" id="UP000261360"/>
    </source>
</evidence>